<evidence type="ECO:0000313" key="4">
    <source>
        <dbReference type="EMBL" id="KAB1640489.1"/>
    </source>
</evidence>
<evidence type="ECO:0000256" key="1">
    <source>
        <dbReference type="ARBA" id="ARBA00008950"/>
    </source>
</evidence>
<dbReference type="EC" id="3.1.4.-" evidence="4"/>
<feature type="region of interest" description="Disordered" evidence="2">
    <location>
        <begin position="147"/>
        <end position="193"/>
    </location>
</feature>
<keyword evidence="4" id="KW-0378">Hydrolase</keyword>
<protein>
    <submittedName>
        <fullName evidence="4">Phosphodiesterase</fullName>
        <ecNumber evidence="4">3.1.4.-</ecNumber>
    </submittedName>
</protein>
<evidence type="ECO:0000313" key="5">
    <source>
        <dbReference type="Proteomes" id="UP000479639"/>
    </source>
</evidence>
<dbReference type="Proteomes" id="UP000479639">
    <property type="component" value="Unassembled WGS sequence"/>
</dbReference>
<dbReference type="SUPFAM" id="SSF56300">
    <property type="entry name" value="Metallo-dependent phosphatases"/>
    <property type="match status" value="1"/>
</dbReference>
<comment type="similarity">
    <text evidence="1">Belongs to the metallophosphoesterase superfamily. YfcE family.</text>
</comment>
<accession>A0A7C8BPV3</accession>
<proteinExistence type="inferred from homology"/>
<organism evidence="4 5">
    <name type="scientific">Adlercreutzia muris</name>
    <dbReference type="NCBI Taxonomy" id="1796610"/>
    <lineage>
        <taxon>Bacteria</taxon>
        <taxon>Bacillati</taxon>
        <taxon>Actinomycetota</taxon>
        <taxon>Coriobacteriia</taxon>
        <taxon>Eggerthellales</taxon>
        <taxon>Eggerthellaceae</taxon>
        <taxon>Adlercreutzia</taxon>
    </lineage>
</organism>
<feature type="compositionally biased region" description="Gly residues" evidence="2">
    <location>
        <begin position="166"/>
        <end position="179"/>
    </location>
</feature>
<dbReference type="RefSeq" id="WP_151431843.1">
    <property type="nucleotide sequence ID" value="NZ_JANJZI010000021.1"/>
</dbReference>
<feature type="compositionally biased region" description="Basic and acidic residues" evidence="2">
    <location>
        <begin position="152"/>
        <end position="165"/>
    </location>
</feature>
<gene>
    <name evidence="4" type="ORF">F8D48_10345</name>
</gene>
<dbReference type="Pfam" id="PF12850">
    <property type="entry name" value="Metallophos_2"/>
    <property type="match status" value="1"/>
</dbReference>
<dbReference type="GO" id="GO:0016787">
    <property type="term" value="F:hydrolase activity"/>
    <property type="evidence" value="ECO:0007669"/>
    <property type="project" value="UniProtKB-KW"/>
</dbReference>
<feature type="domain" description="Calcineurin-like phosphoesterase" evidence="3">
    <location>
        <begin position="1"/>
        <end position="133"/>
    </location>
</feature>
<comment type="caution">
    <text evidence="4">The sequence shown here is derived from an EMBL/GenBank/DDBJ whole genome shotgun (WGS) entry which is preliminary data.</text>
</comment>
<dbReference type="AlphaFoldDB" id="A0A7C8BPV3"/>
<reference evidence="4 5" key="1">
    <citation type="submission" date="2019-09" db="EMBL/GenBank/DDBJ databases">
        <title>Whole genome shotgun sequencing (WGS) of Ellagibacter isourolithinifaciens DSM 104140(T) and Adlercreutzia muris DSM 29508(T).</title>
        <authorList>
            <person name="Stoll D.A."/>
            <person name="Danylec N."/>
            <person name="Huch M."/>
        </authorList>
    </citation>
    <scope>NUCLEOTIDE SEQUENCE [LARGE SCALE GENOMIC DNA]</scope>
    <source>
        <strain evidence="4 5">DSM 29508</strain>
    </source>
</reference>
<dbReference type="NCBIfam" id="NF006988">
    <property type="entry name" value="PRK09453.1"/>
    <property type="match status" value="1"/>
</dbReference>
<dbReference type="Gene3D" id="3.60.21.10">
    <property type="match status" value="1"/>
</dbReference>
<dbReference type="InterPro" id="IPR029052">
    <property type="entry name" value="Metallo-depent_PP-like"/>
</dbReference>
<sequence length="216" mass="22612">MRYLIASDIHGALPAAEALMERFREEGADRLLLLGDLLYHGPRNPLPTGYAPAEVARLLNRYADRITAVRGNCEAEVDQMMLDFPCLGDYTLVVDESTTLLLTHGHLNLGTVVAGLPAGSFVFSGHSHIKGIGPQAAPAFVRDAASFPGSRRAGDSADDGRRDSEGGGGGVTGECGGSDGPAPAITFVNPGSIGHPKDGSASYALYERGAVKLHML</sequence>
<dbReference type="EMBL" id="WAJS01000042">
    <property type="protein sequence ID" value="KAB1640489.1"/>
    <property type="molecule type" value="Genomic_DNA"/>
</dbReference>
<dbReference type="InterPro" id="IPR024654">
    <property type="entry name" value="Calcineurin-like_PHP_lpxH"/>
</dbReference>
<name>A0A7C8BPV3_9ACTN</name>
<keyword evidence="5" id="KW-1185">Reference proteome</keyword>
<evidence type="ECO:0000256" key="2">
    <source>
        <dbReference type="SAM" id="MobiDB-lite"/>
    </source>
</evidence>
<evidence type="ECO:0000259" key="3">
    <source>
        <dbReference type="Pfam" id="PF12850"/>
    </source>
</evidence>